<feature type="compositionally biased region" description="Basic residues" evidence="1">
    <location>
        <begin position="13"/>
        <end position="23"/>
    </location>
</feature>
<keyword evidence="3" id="KW-1185">Reference proteome</keyword>
<sequence length="453" mass="50749">MAPNKQKIVAPKKSGHKAGRPRKSQPATVASEPLAKPIKLKIRLKKPSNVEDALPPVSAYQFPLSAPPSDDTPETQVAENLTQFHPDGQITRRGGRLRTKVHAPDMVFGSEMDNLITSSATVGKVEEEDDVLMVSSPPAIYSLGTPDYLHAPPLTYDGPVSQDVYDILNTLQASSEIHVDLPNMWNANQIKPYTGAFLNQLYIQCYENQLWNFCDLIADTWIRALQKANKRSQKSKDIRDHMWRQNKALEKKFAEKKKGFKDVFEFGLDVQDPEVDLPDVTGFNTKRLRELYTHTGPKCGARLLWADAMALCGRKMENDIVKRPGVWPKDLFYDVMCTSLRLVGRKLTLKIEEKYEGAWCRYHEHVKHNLPCYRELAWTQKRERGEDEDNGEKAVATTGVKRSAKILSGGAQSQGDAKRVRFDAVEGDAAGGDAREVIDSGDIDAEGESEEEG</sequence>
<evidence type="ECO:0000256" key="1">
    <source>
        <dbReference type="SAM" id="MobiDB-lite"/>
    </source>
</evidence>
<dbReference type="EMBL" id="JAKIXB020000023">
    <property type="protein sequence ID" value="KAL1598200.1"/>
    <property type="molecule type" value="Genomic_DNA"/>
</dbReference>
<protein>
    <submittedName>
        <fullName evidence="2">Uncharacterized protein</fullName>
    </submittedName>
</protein>
<dbReference type="Proteomes" id="UP001521222">
    <property type="component" value="Unassembled WGS sequence"/>
</dbReference>
<accession>A0ABR3R1C7</accession>
<evidence type="ECO:0000313" key="3">
    <source>
        <dbReference type="Proteomes" id="UP001521222"/>
    </source>
</evidence>
<feature type="region of interest" description="Disordered" evidence="1">
    <location>
        <begin position="1"/>
        <end position="33"/>
    </location>
</feature>
<proteinExistence type="predicted"/>
<feature type="region of interest" description="Disordered" evidence="1">
    <location>
        <begin position="406"/>
        <end position="453"/>
    </location>
</feature>
<gene>
    <name evidence="2" type="ORF">SLS59_006883</name>
</gene>
<comment type="caution">
    <text evidence="2">The sequence shown here is derived from an EMBL/GenBank/DDBJ whole genome shotgun (WGS) entry which is preliminary data.</text>
</comment>
<organism evidence="2 3">
    <name type="scientific">Nothophoma quercina</name>
    <dbReference type="NCBI Taxonomy" id="749835"/>
    <lineage>
        <taxon>Eukaryota</taxon>
        <taxon>Fungi</taxon>
        <taxon>Dikarya</taxon>
        <taxon>Ascomycota</taxon>
        <taxon>Pezizomycotina</taxon>
        <taxon>Dothideomycetes</taxon>
        <taxon>Pleosporomycetidae</taxon>
        <taxon>Pleosporales</taxon>
        <taxon>Pleosporineae</taxon>
        <taxon>Didymellaceae</taxon>
        <taxon>Nothophoma</taxon>
    </lineage>
</organism>
<reference evidence="2 3" key="1">
    <citation type="submission" date="2024-02" db="EMBL/GenBank/DDBJ databases">
        <title>De novo assembly and annotation of 12 fungi associated with fruit tree decline syndrome in Ontario, Canada.</title>
        <authorList>
            <person name="Sulman M."/>
            <person name="Ellouze W."/>
            <person name="Ilyukhin E."/>
        </authorList>
    </citation>
    <scope>NUCLEOTIDE SEQUENCE [LARGE SCALE GENOMIC DNA]</scope>
    <source>
        <strain evidence="2 3">M97-236</strain>
    </source>
</reference>
<feature type="compositionally biased region" description="Acidic residues" evidence="1">
    <location>
        <begin position="439"/>
        <end position="453"/>
    </location>
</feature>
<name>A0ABR3R1C7_9PLEO</name>
<evidence type="ECO:0000313" key="2">
    <source>
        <dbReference type="EMBL" id="KAL1598200.1"/>
    </source>
</evidence>